<dbReference type="PROSITE" id="PS00059">
    <property type="entry name" value="ADH_ZINC"/>
    <property type="match status" value="1"/>
</dbReference>
<comment type="similarity">
    <text evidence="2 6">Belongs to the zinc-containing alcohol dehydrogenase family.</text>
</comment>
<dbReference type="FunFam" id="3.40.50.720:FF:000003">
    <property type="entry name" value="S-(hydroxymethyl)glutathione dehydrogenase"/>
    <property type="match status" value="1"/>
</dbReference>
<evidence type="ECO:0000256" key="3">
    <source>
        <dbReference type="ARBA" id="ARBA00022723"/>
    </source>
</evidence>
<dbReference type="InterPro" id="IPR020843">
    <property type="entry name" value="ER"/>
</dbReference>
<dbReference type="SUPFAM" id="SSF51735">
    <property type="entry name" value="NAD(P)-binding Rossmann-fold domains"/>
    <property type="match status" value="1"/>
</dbReference>
<reference evidence="9" key="1">
    <citation type="journal article" date="2017" name="Nat. Microbiol.">
        <title>Global analysis of biosynthetic gene clusters reveals vast potential of secondary metabolite production in Penicillium species.</title>
        <authorList>
            <person name="Nielsen J.C."/>
            <person name="Grijseels S."/>
            <person name="Prigent S."/>
            <person name="Ji B."/>
            <person name="Dainat J."/>
            <person name="Nielsen K.F."/>
            <person name="Frisvad J.C."/>
            <person name="Workman M."/>
            <person name="Nielsen J."/>
        </authorList>
    </citation>
    <scope>NUCLEOTIDE SEQUENCE [LARGE SCALE GENOMIC DNA]</scope>
    <source>
        <strain evidence="9">IBT 24891</strain>
    </source>
</reference>
<protein>
    <recommendedName>
        <fullName evidence="7">Enoyl reductase (ER) domain-containing protein</fullName>
    </recommendedName>
</protein>
<accession>A0A1V6TEH6</accession>
<dbReference type="Proteomes" id="UP000191285">
    <property type="component" value="Unassembled WGS sequence"/>
</dbReference>
<dbReference type="SUPFAM" id="SSF50129">
    <property type="entry name" value="GroES-like"/>
    <property type="match status" value="1"/>
</dbReference>
<dbReference type="OrthoDB" id="1560166at2759"/>
<keyword evidence="4 6" id="KW-0862">Zinc</keyword>
<gene>
    <name evidence="8" type="ORF">PENSTE_c007G05739</name>
</gene>
<dbReference type="Gene3D" id="3.90.180.10">
    <property type="entry name" value="Medium-chain alcohol dehydrogenases, catalytic domain"/>
    <property type="match status" value="1"/>
</dbReference>
<evidence type="ECO:0000313" key="8">
    <source>
        <dbReference type="EMBL" id="OQE24249.1"/>
    </source>
</evidence>
<name>A0A1V6TEH6_9EURO</name>
<dbReference type="GO" id="GO:0008270">
    <property type="term" value="F:zinc ion binding"/>
    <property type="evidence" value="ECO:0007669"/>
    <property type="project" value="InterPro"/>
</dbReference>
<dbReference type="PANTHER" id="PTHR43350">
    <property type="entry name" value="NAD-DEPENDENT ALCOHOL DEHYDROGENASE"/>
    <property type="match status" value="1"/>
</dbReference>
<sequence length="392" mass="41460">MTVSTNLTTIPEKQIPTKAFVVNEPNAPFVLSDVVLDEVRSNEVLVEMKYTGLCHTDIVVQQGAIPVGEYPAVLGHEGAGVIRRVGSDVKDKTLREGDSVLLSFKSCNDCTTCSEGRNGFCREMTAINFGGARGLSAADSPIKSLSGQPIRGQFFGQSSMSKLAIVQEASVVKVPSNVTDVELSTLAPLGCGYLTGAGTVLNVLKPKPTSRFAILGMGAVGIAALLAAKAQGVENVIAVDIVDAKLELAKSLGASHALNTKMVGSLDQGLRDMFTGGVDHILDTTGVVPLLESAVKALDHEGTLAIVGVAPGGSSLRIDPLEFMINCKRIVGAIEGSSNPAKLIPQLIEWYKQGKFPVDKLAQIYDANSLEQALEDLHKGKLIKPIIKWMDL</sequence>
<keyword evidence="5" id="KW-0560">Oxidoreductase</keyword>
<dbReference type="EMBL" id="MLKD01000007">
    <property type="protein sequence ID" value="OQE24249.1"/>
    <property type="molecule type" value="Genomic_DNA"/>
</dbReference>
<evidence type="ECO:0000256" key="6">
    <source>
        <dbReference type="RuleBase" id="RU361277"/>
    </source>
</evidence>
<evidence type="ECO:0000256" key="4">
    <source>
        <dbReference type="ARBA" id="ARBA00022833"/>
    </source>
</evidence>
<keyword evidence="9" id="KW-1185">Reference proteome</keyword>
<dbReference type="AlphaFoldDB" id="A0A1V6TEH6"/>
<dbReference type="GO" id="GO:0016491">
    <property type="term" value="F:oxidoreductase activity"/>
    <property type="evidence" value="ECO:0007669"/>
    <property type="project" value="UniProtKB-KW"/>
</dbReference>
<evidence type="ECO:0000313" key="9">
    <source>
        <dbReference type="Proteomes" id="UP000191285"/>
    </source>
</evidence>
<dbReference type="InterPro" id="IPR013154">
    <property type="entry name" value="ADH-like_N"/>
</dbReference>
<dbReference type="PANTHER" id="PTHR43350:SF20">
    <property type="entry name" value="ENOYL REDUCTASE (ER) DOMAIN-CONTAINING PROTEIN"/>
    <property type="match status" value="1"/>
</dbReference>
<dbReference type="Pfam" id="PF08240">
    <property type="entry name" value="ADH_N"/>
    <property type="match status" value="1"/>
</dbReference>
<dbReference type="Gene3D" id="3.40.50.720">
    <property type="entry name" value="NAD(P)-binding Rossmann-like Domain"/>
    <property type="match status" value="1"/>
</dbReference>
<organism evidence="8 9">
    <name type="scientific">Penicillium steckii</name>
    <dbReference type="NCBI Taxonomy" id="303698"/>
    <lineage>
        <taxon>Eukaryota</taxon>
        <taxon>Fungi</taxon>
        <taxon>Dikarya</taxon>
        <taxon>Ascomycota</taxon>
        <taxon>Pezizomycotina</taxon>
        <taxon>Eurotiomycetes</taxon>
        <taxon>Eurotiomycetidae</taxon>
        <taxon>Eurotiales</taxon>
        <taxon>Aspergillaceae</taxon>
        <taxon>Penicillium</taxon>
    </lineage>
</organism>
<evidence type="ECO:0000256" key="1">
    <source>
        <dbReference type="ARBA" id="ARBA00001947"/>
    </source>
</evidence>
<dbReference type="InterPro" id="IPR002328">
    <property type="entry name" value="ADH_Zn_CS"/>
</dbReference>
<evidence type="ECO:0000256" key="2">
    <source>
        <dbReference type="ARBA" id="ARBA00008072"/>
    </source>
</evidence>
<dbReference type="InterPro" id="IPR013149">
    <property type="entry name" value="ADH-like_C"/>
</dbReference>
<evidence type="ECO:0000259" key="7">
    <source>
        <dbReference type="SMART" id="SM00829"/>
    </source>
</evidence>
<evidence type="ECO:0000256" key="5">
    <source>
        <dbReference type="ARBA" id="ARBA00023002"/>
    </source>
</evidence>
<dbReference type="Pfam" id="PF00107">
    <property type="entry name" value="ADH_zinc_N"/>
    <property type="match status" value="1"/>
</dbReference>
<comment type="caution">
    <text evidence="8">The sequence shown here is derived from an EMBL/GenBank/DDBJ whole genome shotgun (WGS) entry which is preliminary data.</text>
</comment>
<keyword evidence="3 6" id="KW-0479">Metal-binding</keyword>
<dbReference type="InterPro" id="IPR036291">
    <property type="entry name" value="NAD(P)-bd_dom_sf"/>
</dbReference>
<proteinExistence type="inferred from homology"/>
<dbReference type="STRING" id="303698.A0A1V6TEH6"/>
<dbReference type="CDD" id="cd08278">
    <property type="entry name" value="benzyl_alcohol_DH"/>
    <property type="match status" value="1"/>
</dbReference>
<comment type="cofactor">
    <cofactor evidence="1 6">
        <name>Zn(2+)</name>
        <dbReference type="ChEBI" id="CHEBI:29105"/>
    </cofactor>
</comment>
<dbReference type="SMART" id="SM00829">
    <property type="entry name" value="PKS_ER"/>
    <property type="match status" value="1"/>
</dbReference>
<dbReference type="InterPro" id="IPR011032">
    <property type="entry name" value="GroES-like_sf"/>
</dbReference>
<feature type="domain" description="Enoyl reductase (ER)" evidence="7">
    <location>
        <begin position="24"/>
        <end position="387"/>
    </location>
</feature>